<comment type="caution">
    <text evidence="1">The sequence shown here is derived from an EMBL/GenBank/DDBJ whole genome shotgun (WGS) entry which is preliminary data.</text>
</comment>
<dbReference type="EMBL" id="BKCJ010500618">
    <property type="protein sequence ID" value="GFA85251.1"/>
    <property type="molecule type" value="Genomic_DNA"/>
</dbReference>
<dbReference type="PANTHER" id="PTHR47481:SF41">
    <property type="entry name" value="COPIA-LIKE POLYPROTEIN_RETROTRANSPOSON"/>
    <property type="match status" value="1"/>
</dbReference>
<keyword evidence="1" id="KW-0418">Kinase</keyword>
<proteinExistence type="predicted"/>
<sequence>SLGLESHVKTNTASTNPDWCQLDDLIKMWILSSLCDSIQKQVVTPPEVINTINGLDPRFATLVEIICHRKTLPTFDAIRTMLLLKELSFNDDIGASTTFESRSSSPTILVASTPFDTKVTKPSTPPVAFVSTSASTWHQHLSNPGDKVLLSLTLRHFISCNKEKTTYVLHACQLGKHVKLPFHSSTSTVR</sequence>
<dbReference type="AlphaFoldDB" id="A0A699KAY2"/>
<protein>
    <submittedName>
        <fullName evidence="1">Hybrid signal transduction histidine kinase M</fullName>
    </submittedName>
</protein>
<name>A0A699KAY2_TANCI</name>
<evidence type="ECO:0000313" key="1">
    <source>
        <dbReference type="EMBL" id="GFA85251.1"/>
    </source>
</evidence>
<accession>A0A699KAY2</accession>
<reference evidence="1" key="1">
    <citation type="journal article" date="2019" name="Sci. Rep.">
        <title>Draft genome of Tanacetum cinerariifolium, the natural source of mosquito coil.</title>
        <authorList>
            <person name="Yamashiro T."/>
            <person name="Shiraishi A."/>
            <person name="Satake H."/>
            <person name="Nakayama K."/>
        </authorList>
    </citation>
    <scope>NUCLEOTIDE SEQUENCE</scope>
</reference>
<gene>
    <name evidence="1" type="ORF">Tci_657223</name>
</gene>
<dbReference type="GO" id="GO:0016301">
    <property type="term" value="F:kinase activity"/>
    <property type="evidence" value="ECO:0007669"/>
    <property type="project" value="UniProtKB-KW"/>
</dbReference>
<keyword evidence="1" id="KW-0808">Transferase</keyword>
<dbReference type="PANTHER" id="PTHR47481">
    <property type="match status" value="1"/>
</dbReference>
<feature type="non-terminal residue" evidence="1">
    <location>
        <position position="1"/>
    </location>
</feature>
<organism evidence="1">
    <name type="scientific">Tanacetum cinerariifolium</name>
    <name type="common">Dalmatian daisy</name>
    <name type="synonym">Chrysanthemum cinerariifolium</name>
    <dbReference type="NCBI Taxonomy" id="118510"/>
    <lineage>
        <taxon>Eukaryota</taxon>
        <taxon>Viridiplantae</taxon>
        <taxon>Streptophyta</taxon>
        <taxon>Embryophyta</taxon>
        <taxon>Tracheophyta</taxon>
        <taxon>Spermatophyta</taxon>
        <taxon>Magnoliopsida</taxon>
        <taxon>eudicotyledons</taxon>
        <taxon>Gunneridae</taxon>
        <taxon>Pentapetalae</taxon>
        <taxon>asterids</taxon>
        <taxon>campanulids</taxon>
        <taxon>Asterales</taxon>
        <taxon>Asteraceae</taxon>
        <taxon>Asteroideae</taxon>
        <taxon>Anthemideae</taxon>
        <taxon>Anthemidinae</taxon>
        <taxon>Tanacetum</taxon>
    </lineage>
</organism>